<evidence type="ECO:0000313" key="15">
    <source>
        <dbReference type="Proteomes" id="UP001178461"/>
    </source>
</evidence>
<keyword evidence="5" id="KW-0732">Signal</keyword>
<comment type="subcellular location">
    <subcellularLocation>
        <location evidence="1">Cell membrane</location>
        <topology evidence="1">Multi-pass membrane protein</topology>
    </subcellularLocation>
</comment>
<dbReference type="Pfam" id="PF00003">
    <property type="entry name" value="7tm_3"/>
    <property type="match status" value="1"/>
</dbReference>
<feature type="transmembrane region" description="Helical" evidence="12">
    <location>
        <begin position="164"/>
        <end position="183"/>
    </location>
</feature>
<keyword evidence="9 14" id="KW-0675">Receptor</keyword>
<dbReference type="InterPro" id="IPR038550">
    <property type="entry name" value="GPCR_3_9-Cys_sf"/>
</dbReference>
<evidence type="ECO:0000256" key="5">
    <source>
        <dbReference type="ARBA" id="ARBA00022729"/>
    </source>
</evidence>
<dbReference type="GO" id="GO:0004930">
    <property type="term" value="F:G protein-coupled receptor activity"/>
    <property type="evidence" value="ECO:0007669"/>
    <property type="project" value="UniProtKB-KW"/>
</dbReference>
<name>A0AA35L7M4_9SAUR</name>
<dbReference type="PANTHER" id="PTHR24061:SF599">
    <property type="entry name" value="G-PROTEIN COUPLED RECEPTORS FAMILY 3 PROFILE DOMAIN-CONTAINING PROTEIN"/>
    <property type="match status" value="1"/>
</dbReference>
<reference evidence="14" key="1">
    <citation type="submission" date="2022-12" db="EMBL/GenBank/DDBJ databases">
        <authorList>
            <person name="Alioto T."/>
            <person name="Alioto T."/>
            <person name="Gomez Garrido J."/>
        </authorList>
    </citation>
    <scope>NUCLEOTIDE SEQUENCE</scope>
</reference>
<dbReference type="GO" id="GO:0005886">
    <property type="term" value="C:plasma membrane"/>
    <property type="evidence" value="ECO:0007669"/>
    <property type="project" value="UniProtKB-SubCell"/>
</dbReference>
<gene>
    <name evidence="14" type="ORF">PODLI_1B040096</name>
</gene>
<keyword evidence="8 12" id="KW-0472">Membrane</keyword>
<evidence type="ECO:0000256" key="1">
    <source>
        <dbReference type="ARBA" id="ARBA00004651"/>
    </source>
</evidence>
<comment type="similarity">
    <text evidence="2">Belongs to the G-protein coupled receptor 3 family.</text>
</comment>
<dbReference type="Pfam" id="PF07562">
    <property type="entry name" value="NCD3G"/>
    <property type="match status" value="1"/>
</dbReference>
<dbReference type="EMBL" id="OX395138">
    <property type="protein sequence ID" value="CAI5791310.1"/>
    <property type="molecule type" value="Genomic_DNA"/>
</dbReference>
<dbReference type="Gene3D" id="2.10.50.30">
    <property type="entry name" value="GPCR, family 3, nine cysteines domain"/>
    <property type="match status" value="1"/>
</dbReference>
<proteinExistence type="inferred from homology"/>
<evidence type="ECO:0000259" key="13">
    <source>
        <dbReference type="PROSITE" id="PS50259"/>
    </source>
</evidence>
<dbReference type="Proteomes" id="UP001178461">
    <property type="component" value="Chromosome 13"/>
</dbReference>
<keyword evidence="10" id="KW-0325">Glycoprotein</keyword>
<evidence type="ECO:0000313" key="14">
    <source>
        <dbReference type="EMBL" id="CAI5791310.1"/>
    </source>
</evidence>
<keyword evidence="15" id="KW-1185">Reference proteome</keyword>
<evidence type="ECO:0000256" key="7">
    <source>
        <dbReference type="ARBA" id="ARBA00023040"/>
    </source>
</evidence>
<organism evidence="14 15">
    <name type="scientific">Podarcis lilfordi</name>
    <name type="common">Lilford's wall lizard</name>
    <dbReference type="NCBI Taxonomy" id="74358"/>
    <lineage>
        <taxon>Eukaryota</taxon>
        <taxon>Metazoa</taxon>
        <taxon>Chordata</taxon>
        <taxon>Craniata</taxon>
        <taxon>Vertebrata</taxon>
        <taxon>Euteleostomi</taxon>
        <taxon>Lepidosauria</taxon>
        <taxon>Squamata</taxon>
        <taxon>Bifurcata</taxon>
        <taxon>Unidentata</taxon>
        <taxon>Episquamata</taxon>
        <taxon>Laterata</taxon>
        <taxon>Lacertibaenia</taxon>
        <taxon>Lacertidae</taxon>
        <taxon>Podarcis</taxon>
    </lineage>
</organism>
<keyword evidence="11" id="KW-0807">Transducer</keyword>
<keyword evidence="4 12" id="KW-0812">Transmembrane</keyword>
<evidence type="ECO:0000256" key="4">
    <source>
        <dbReference type="ARBA" id="ARBA00022692"/>
    </source>
</evidence>
<accession>A0AA35L7M4</accession>
<dbReference type="Gene3D" id="3.40.50.2300">
    <property type="match status" value="1"/>
</dbReference>
<keyword evidence="6 12" id="KW-1133">Transmembrane helix</keyword>
<sequence>MSVAGHSYSIYNAVYIVAHALQAIYSTRMKHRIMLRYKRFELQDPQPWQVVPISVCNDYCHPGNQKKRKEEGKFCCYDCVPCPEGKISNQSDMDDCFMCPEDQYPNKNKNRCVAKTLNFLSYEEPLGISLASIAISFSLVTTFVLAIFIKHRNTPIVKANNRDLTYTLLISLLLCFLSSFLFFGQPGKVTCLSDNQLWHHLLSGHFLCVGQNQHCGCSFHGH</sequence>
<dbReference type="FunFam" id="2.10.50.30:FF:000002">
    <property type="entry name" value="Vomeronasal 2 receptor, h1"/>
    <property type="match status" value="1"/>
</dbReference>
<evidence type="ECO:0000256" key="9">
    <source>
        <dbReference type="ARBA" id="ARBA00023170"/>
    </source>
</evidence>
<evidence type="ECO:0000256" key="11">
    <source>
        <dbReference type="ARBA" id="ARBA00023224"/>
    </source>
</evidence>
<dbReference type="InterPro" id="IPR017978">
    <property type="entry name" value="GPCR_3_C"/>
</dbReference>
<feature type="domain" description="G-protein coupled receptors family 3 profile" evidence="13">
    <location>
        <begin position="126"/>
        <end position="191"/>
    </location>
</feature>
<dbReference type="PANTHER" id="PTHR24061">
    <property type="entry name" value="CALCIUM-SENSING RECEPTOR-RELATED"/>
    <property type="match status" value="1"/>
</dbReference>
<protein>
    <submittedName>
        <fullName evidence="14">Vomeronasal type-2 receptor 26-like</fullName>
    </submittedName>
</protein>
<keyword evidence="7" id="KW-0297">G-protein coupled receptor</keyword>
<evidence type="ECO:0000256" key="12">
    <source>
        <dbReference type="SAM" id="Phobius"/>
    </source>
</evidence>
<evidence type="ECO:0000256" key="2">
    <source>
        <dbReference type="ARBA" id="ARBA00007242"/>
    </source>
</evidence>
<evidence type="ECO:0000256" key="3">
    <source>
        <dbReference type="ARBA" id="ARBA00022475"/>
    </source>
</evidence>
<dbReference type="InterPro" id="IPR011500">
    <property type="entry name" value="GPCR_3_9-Cys_dom"/>
</dbReference>
<feature type="transmembrane region" description="Helical" evidence="12">
    <location>
        <begin position="6"/>
        <end position="25"/>
    </location>
</feature>
<keyword evidence="3" id="KW-1003">Cell membrane</keyword>
<dbReference type="AlphaFoldDB" id="A0AA35L7M4"/>
<evidence type="ECO:0000256" key="10">
    <source>
        <dbReference type="ARBA" id="ARBA00023180"/>
    </source>
</evidence>
<feature type="transmembrane region" description="Helical" evidence="12">
    <location>
        <begin position="126"/>
        <end position="149"/>
    </location>
</feature>
<evidence type="ECO:0000256" key="6">
    <source>
        <dbReference type="ARBA" id="ARBA00022989"/>
    </source>
</evidence>
<dbReference type="PROSITE" id="PS50259">
    <property type="entry name" value="G_PROTEIN_RECEP_F3_4"/>
    <property type="match status" value="1"/>
</dbReference>
<dbReference type="InterPro" id="IPR000068">
    <property type="entry name" value="GPCR_3_Ca_sens_rcpt-rel"/>
</dbReference>
<evidence type="ECO:0000256" key="8">
    <source>
        <dbReference type="ARBA" id="ARBA00023136"/>
    </source>
</evidence>